<dbReference type="SFLD" id="SFLDG01019">
    <property type="entry name" value="Terpene_Cyclase_Like_1_C_Termi"/>
    <property type="match status" value="1"/>
</dbReference>
<dbReference type="GO" id="GO:0016102">
    <property type="term" value="P:diterpenoid biosynthetic process"/>
    <property type="evidence" value="ECO:0007669"/>
    <property type="project" value="InterPro"/>
</dbReference>
<dbReference type="InterPro" id="IPR001906">
    <property type="entry name" value="Terpene_synth_N"/>
</dbReference>
<evidence type="ECO:0000313" key="7">
    <source>
        <dbReference type="EMBL" id="KAK4276126.1"/>
    </source>
</evidence>
<dbReference type="SFLD" id="SFLDS00005">
    <property type="entry name" value="Isoprenoid_Synthase_Type_I"/>
    <property type="match status" value="1"/>
</dbReference>
<dbReference type="InterPro" id="IPR050148">
    <property type="entry name" value="Terpene_synthase-like"/>
</dbReference>
<dbReference type="InterPro" id="IPR034741">
    <property type="entry name" value="Terpene_cyclase-like_1_C"/>
</dbReference>
<dbReference type="InterPro" id="IPR005630">
    <property type="entry name" value="Terpene_synthase_metal-bd"/>
</dbReference>
<dbReference type="InterPro" id="IPR008930">
    <property type="entry name" value="Terpenoid_cyclase/PrenylTrfase"/>
</dbReference>
<organism evidence="7 8">
    <name type="scientific">Acacia crassicarpa</name>
    <name type="common">northern wattle</name>
    <dbReference type="NCBI Taxonomy" id="499986"/>
    <lineage>
        <taxon>Eukaryota</taxon>
        <taxon>Viridiplantae</taxon>
        <taxon>Streptophyta</taxon>
        <taxon>Embryophyta</taxon>
        <taxon>Tracheophyta</taxon>
        <taxon>Spermatophyta</taxon>
        <taxon>Magnoliopsida</taxon>
        <taxon>eudicotyledons</taxon>
        <taxon>Gunneridae</taxon>
        <taxon>Pentapetalae</taxon>
        <taxon>rosids</taxon>
        <taxon>fabids</taxon>
        <taxon>Fabales</taxon>
        <taxon>Fabaceae</taxon>
        <taxon>Caesalpinioideae</taxon>
        <taxon>mimosoid clade</taxon>
        <taxon>Acacieae</taxon>
        <taxon>Acacia</taxon>
    </lineage>
</organism>
<dbReference type="InterPro" id="IPR036965">
    <property type="entry name" value="Terpene_synth_N_sf"/>
</dbReference>
<dbReference type="FunFam" id="1.50.10.130:FF:000001">
    <property type="entry name" value="Isoprene synthase, chloroplastic"/>
    <property type="match status" value="1"/>
</dbReference>
<evidence type="ECO:0000256" key="3">
    <source>
        <dbReference type="ARBA" id="ARBA00022842"/>
    </source>
</evidence>
<evidence type="ECO:0000313" key="8">
    <source>
        <dbReference type="Proteomes" id="UP001293593"/>
    </source>
</evidence>
<keyword evidence="3" id="KW-0460">Magnesium</keyword>
<gene>
    <name evidence="7" type="ORF">QN277_019115</name>
</gene>
<dbReference type="Gene3D" id="1.50.10.130">
    <property type="entry name" value="Terpene synthase, N-terminal domain"/>
    <property type="match status" value="1"/>
</dbReference>
<accession>A0AAE1JT58</accession>
<sequence length="590" mass="68517">MPMALCQFALLPNTTLLKNKNIPSLSRKKSSRVPCDIQCKASSIITSDQNNTSSLSANFFQPSIWPYDYIQSLSSDFKEKSYAEEIDRLKDEVRVMLSNLENPMNQLELIDILQRLGVDRYFGLEINNIIESVYKKSKDTLKTNNNLYATALEFRLLKQHGYDVSSDVFKGFLDDKGNFHSDLSVDIMGMLSLYEASFLSMEGEIILDEARNFSSTYLKEFVHENKEDNEISLLINHALEIPLHWRIKRLEARWFIDVYERRQNMSPALLKLAKLDFNILQAKYQEDLKHASRWWKRLGLEEKFSFLRDRMVESFVWTVAFAEEPQFGYYRRMTAKVNAVVTFIDDIYDTYGELEELEVFTQIVDRWDIDAIDSLPEYMKICFLALYNFVNEVAFDVLKEKGHNTIPYLKKVWADLCKTYLVEAKWHRNGYKPSLHEYLENGWISIGGPAILVHAYVVLSNSSLLDSVSLDEYYDIIRSSSIVFRLVNDLGTSEREKETGDILKSVDWYINETGASEADARGHINWLISETWKKMNKEATTSPEFKSFIDVALNIGRMSFCMYQYGDAHSIQNLETKNNIMSLLFQPIIV</sequence>
<feature type="domain" description="Terpene synthase N-terminal" evidence="5">
    <location>
        <begin position="65"/>
        <end position="239"/>
    </location>
</feature>
<name>A0AAE1JT58_9FABA</name>
<feature type="domain" description="Terpene synthase metal-binding" evidence="6">
    <location>
        <begin position="296"/>
        <end position="534"/>
    </location>
</feature>
<proteinExistence type="predicted"/>
<protein>
    <submittedName>
        <fullName evidence="7">Uncharacterized protein</fullName>
    </submittedName>
</protein>
<comment type="caution">
    <text evidence="7">The sequence shown here is derived from an EMBL/GenBank/DDBJ whole genome shotgun (WGS) entry which is preliminary data.</text>
</comment>
<dbReference type="Proteomes" id="UP001293593">
    <property type="component" value="Unassembled WGS sequence"/>
</dbReference>
<reference evidence="7" key="1">
    <citation type="submission" date="2023-10" db="EMBL/GenBank/DDBJ databases">
        <title>Chromosome-level genome of the transformable northern wattle, Acacia crassicarpa.</title>
        <authorList>
            <person name="Massaro I."/>
            <person name="Sinha N.R."/>
            <person name="Poethig S."/>
            <person name="Leichty A.R."/>
        </authorList>
    </citation>
    <scope>NUCLEOTIDE SEQUENCE</scope>
    <source>
        <strain evidence="7">Acra3RX</strain>
        <tissue evidence="7">Leaf</tissue>
    </source>
</reference>
<evidence type="ECO:0000259" key="5">
    <source>
        <dbReference type="Pfam" id="PF01397"/>
    </source>
</evidence>
<dbReference type="InterPro" id="IPR044814">
    <property type="entry name" value="Terpene_cyclase_plant_C1"/>
</dbReference>
<dbReference type="PANTHER" id="PTHR31225:SF244">
    <property type="entry name" value="1,8-CINEOLE SYNTHASE 1, CHLOROPLASTIC-RELATED"/>
    <property type="match status" value="1"/>
</dbReference>
<dbReference type="AlphaFoldDB" id="A0AAE1JT58"/>
<dbReference type="Gene3D" id="1.10.600.10">
    <property type="entry name" value="Farnesyl Diphosphate Synthase"/>
    <property type="match status" value="1"/>
</dbReference>
<dbReference type="EMBL" id="JAWXYG010000004">
    <property type="protein sequence ID" value="KAK4276126.1"/>
    <property type="molecule type" value="Genomic_DNA"/>
</dbReference>
<dbReference type="Pfam" id="PF03936">
    <property type="entry name" value="Terpene_synth_C"/>
    <property type="match status" value="1"/>
</dbReference>
<dbReference type="GO" id="GO:0009611">
    <property type="term" value="P:response to wounding"/>
    <property type="evidence" value="ECO:0007669"/>
    <property type="project" value="UniProtKB-ARBA"/>
</dbReference>
<dbReference type="GO" id="GO:0080027">
    <property type="term" value="P:response to herbivore"/>
    <property type="evidence" value="ECO:0007669"/>
    <property type="project" value="UniProtKB-ARBA"/>
</dbReference>
<evidence type="ECO:0000256" key="1">
    <source>
        <dbReference type="ARBA" id="ARBA00001946"/>
    </source>
</evidence>
<evidence type="ECO:0000259" key="6">
    <source>
        <dbReference type="Pfam" id="PF03936"/>
    </source>
</evidence>
<dbReference type="SUPFAM" id="SSF48576">
    <property type="entry name" value="Terpenoid synthases"/>
    <property type="match status" value="1"/>
</dbReference>
<keyword evidence="4" id="KW-0456">Lyase</keyword>
<dbReference type="InterPro" id="IPR008949">
    <property type="entry name" value="Isoprenoid_synthase_dom_sf"/>
</dbReference>
<dbReference type="Pfam" id="PF01397">
    <property type="entry name" value="Terpene_synth"/>
    <property type="match status" value="1"/>
</dbReference>
<dbReference type="FunFam" id="1.10.600.10:FF:000007">
    <property type="entry name" value="Isoprene synthase, chloroplastic"/>
    <property type="match status" value="1"/>
</dbReference>
<evidence type="ECO:0000256" key="2">
    <source>
        <dbReference type="ARBA" id="ARBA00022723"/>
    </source>
</evidence>
<dbReference type="GO" id="GO:0000287">
    <property type="term" value="F:magnesium ion binding"/>
    <property type="evidence" value="ECO:0007669"/>
    <property type="project" value="InterPro"/>
</dbReference>
<evidence type="ECO:0000256" key="4">
    <source>
        <dbReference type="ARBA" id="ARBA00023239"/>
    </source>
</evidence>
<dbReference type="GO" id="GO:0010333">
    <property type="term" value="F:terpene synthase activity"/>
    <property type="evidence" value="ECO:0007669"/>
    <property type="project" value="InterPro"/>
</dbReference>
<keyword evidence="8" id="KW-1185">Reference proteome</keyword>
<keyword evidence="2" id="KW-0479">Metal-binding</keyword>
<dbReference type="SUPFAM" id="SSF48239">
    <property type="entry name" value="Terpenoid cyclases/Protein prenyltransferases"/>
    <property type="match status" value="1"/>
</dbReference>
<dbReference type="CDD" id="cd00684">
    <property type="entry name" value="Terpene_cyclase_plant_C1"/>
    <property type="match status" value="1"/>
</dbReference>
<dbReference type="PANTHER" id="PTHR31225">
    <property type="entry name" value="OS04G0344100 PROTEIN-RELATED"/>
    <property type="match status" value="1"/>
</dbReference>
<comment type="cofactor">
    <cofactor evidence="1">
        <name>Mg(2+)</name>
        <dbReference type="ChEBI" id="CHEBI:18420"/>
    </cofactor>
</comment>